<reference evidence="1" key="1">
    <citation type="submission" date="2023-10" db="EMBL/GenBank/DDBJ databases">
        <authorList>
            <person name="Chen Y."/>
            <person name="Shah S."/>
            <person name="Dougan E. K."/>
            <person name="Thang M."/>
            <person name="Chan C."/>
        </authorList>
    </citation>
    <scope>NUCLEOTIDE SEQUENCE [LARGE SCALE GENOMIC DNA]</scope>
</reference>
<gene>
    <name evidence="1" type="ORF">PCOR1329_LOCUS55253</name>
</gene>
<dbReference type="Proteomes" id="UP001189429">
    <property type="component" value="Unassembled WGS sequence"/>
</dbReference>
<keyword evidence="2" id="KW-1185">Reference proteome</keyword>
<evidence type="ECO:0000313" key="2">
    <source>
        <dbReference type="Proteomes" id="UP001189429"/>
    </source>
</evidence>
<name>A0ABN9V6Y3_9DINO</name>
<evidence type="ECO:0000313" key="1">
    <source>
        <dbReference type="EMBL" id="CAK0868669.1"/>
    </source>
</evidence>
<proteinExistence type="predicted"/>
<dbReference type="InterPro" id="IPR011010">
    <property type="entry name" value="DNA_brk_join_enz"/>
</dbReference>
<protein>
    <submittedName>
        <fullName evidence="1">Uncharacterized protein</fullName>
    </submittedName>
</protein>
<sequence length="261" mass="28952">MFLEGAASHRGSFLSAALKAPLPTLGRRGERQLPRARRALVGWQRLCPGFSRPPLAWAVVRGVATWLLQRGIPLMGLWCVVGACLCLRPGESLAPRGMDFLPPTGQGAPTWSVHIRSRELGIQTKTRDFDDSVRWDVPEPQWVTQCFEKWRAAGDAKVWTFDSSDLAREFRRAAESLGAGDLAPCSMRRVGASWGAAVGRRSLAEVQKRGRWRSRRSVARHEKASQASKGVLKLRPDARRNMQCCDAGMQLVSSRAAQVPW</sequence>
<comment type="caution">
    <text evidence="1">The sequence shown here is derived from an EMBL/GenBank/DDBJ whole genome shotgun (WGS) entry which is preliminary data.</text>
</comment>
<organism evidence="1 2">
    <name type="scientific">Prorocentrum cordatum</name>
    <dbReference type="NCBI Taxonomy" id="2364126"/>
    <lineage>
        <taxon>Eukaryota</taxon>
        <taxon>Sar</taxon>
        <taxon>Alveolata</taxon>
        <taxon>Dinophyceae</taxon>
        <taxon>Prorocentrales</taxon>
        <taxon>Prorocentraceae</taxon>
        <taxon>Prorocentrum</taxon>
    </lineage>
</organism>
<dbReference type="SUPFAM" id="SSF56349">
    <property type="entry name" value="DNA breaking-rejoining enzymes"/>
    <property type="match status" value="1"/>
</dbReference>
<dbReference type="EMBL" id="CAUYUJ010016771">
    <property type="protein sequence ID" value="CAK0868669.1"/>
    <property type="molecule type" value="Genomic_DNA"/>
</dbReference>
<accession>A0ABN9V6Y3</accession>